<dbReference type="Gene3D" id="3.30.830.10">
    <property type="entry name" value="Metalloenzyme, LuxS/M16 peptidase-like"/>
    <property type="match status" value="2"/>
</dbReference>
<dbReference type="EMBL" id="JADOUF010000001">
    <property type="protein sequence ID" value="MBG6138771.1"/>
    <property type="molecule type" value="Genomic_DNA"/>
</dbReference>
<dbReference type="Pfam" id="PF05193">
    <property type="entry name" value="Peptidase_M16_C"/>
    <property type="match status" value="1"/>
</dbReference>
<feature type="domain" description="Peptidase M16 C-terminal" evidence="1">
    <location>
        <begin position="182"/>
        <end position="356"/>
    </location>
</feature>
<dbReference type="InterPro" id="IPR011249">
    <property type="entry name" value="Metalloenz_LuxS/M16"/>
</dbReference>
<dbReference type="SUPFAM" id="SSF63411">
    <property type="entry name" value="LuxS/MPP-like metallohydrolase"/>
    <property type="match status" value="2"/>
</dbReference>
<protein>
    <submittedName>
        <fullName evidence="2">Putative Zn-dependent peptidase</fullName>
    </submittedName>
</protein>
<dbReference type="PANTHER" id="PTHR11851">
    <property type="entry name" value="METALLOPROTEASE"/>
    <property type="match status" value="1"/>
</dbReference>
<dbReference type="InterPro" id="IPR007863">
    <property type="entry name" value="Peptidase_M16_C"/>
</dbReference>
<dbReference type="RefSeq" id="WP_197005493.1">
    <property type="nucleotide sequence ID" value="NZ_BONS01000009.1"/>
</dbReference>
<organism evidence="2 3">
    <name type="scientific">Longispora fulva</name>
    <dbReference type="NCBI Taxonomy" id="619741"/>
    <lineage>
        <taxon>Bacteria</taxon>
        <taxon>Bacillati</taxon>
        <taxon>Actinomycetota</taxon>
        <taxon>Actinomycetes</taxon>
        <taxon>Micromonosporales</taxon>
        <taxon>Micromonosporaceae</taxon>
        <taxon>Longispora</taxon>
    </lineage>
</organism>
<dbReference type="InterPro" id="IPR050361">
    <property type="entry name" value="MPP/UQCRC_Complex"/>
</dbReference>
<accession>A0A8J7KM51</accession>
<name>A0A8J7KM51_9ACTN</name>
<evidence type="ECO:0000259" key="1">
    <source>
        <dbReference type="Pfam" id="PF05193"/>
    </source>
</evidence>
<dbReference type="GO" id="GO:0046872">
    <property type="term" value="F:metal ion binding"/>
    <property type="evidence" value="ECO:0007669"/>
    <property type="project" value="InterPro"/>
</dbReference>
<sequence>MSTESTPREVPGLTPAGPLVLPERAERTLPNGLKVIAIRRSSIPLVELRLRVPLVQADLAQAGLLAGTLFAGTDEMDIYAITTELQAVGGGLAAGTDMDRLTISGNCLVDGLDRLLELLAITLNGAVYPEGEVETEAERIADRISLARTQPGHLARVALLKRIYPGHPYEVQTPEPEQVRAVTREQLAAMHAERVRPEGATLVLVGDVVPEKALDSVAQALSAWTGPAPTVTFPAVPALGGGPITLVDRPGSVQSCLRIALPGVPRSHPDHPALTLANLVFGGYFSSRLVGNIREDKGYTYSPHSGVEHSLAGSTVMITADVATEVTAPALLETLYELGRMSVLPPEAEELEQAREYALGSLRLGMATQAGIASLTSMLEGFGLDLDWLAAHCDRLANTTLEQVAAASARYLAPANAAIVILGEADVVEPSLRALAGVVRA</sequence>
<dbReference type="PANTHER" id="PTHR11851:SF224">
    <property type="entry name" value="PROCESSING PROTEASE"/>
    <property type="match status" value="1"/>
</dbReference>
<proteinExistence type="predicted"/>
<dbReference type="AlphaFoldDB" id="A0A8J7KM51"/>
<keyword evidence="3" id="KW-1185">Reference proteome</keyword>
<reference evidence="2" key="1">
    <citation type="submission" date="2020-11" db="EMBL/GenBank/DDBJ databases">
        <title>Sequencing the genomes of 1000 actinobacteria strains.</title>
        <authorList>
            <person name="Klenk H.-P."/>
        </authorList>
    </citation>
    <scope>NUCLEOTIDE SEQUENCE</scope>
    <source>
        <strain evidence="2">DSM 45356</strain>
    </source>
</reference>
<evidence type="ECO:0000313" key="3">
    <source>
        <dbReference type="Proteomes" id="UP000622552"/>
    </source>
</evidence>
<dbReference type="Proteomes" id="UP000622552">
    <property type="component" value="Unassembled WGS sequence"/>
</dbReference>
<evidence type="ECO:0000313" key="2">
    <source>
        <dbReference type="EMBL" id="MBG6138771.1"/>
    </source>
</evidence>
<gene>
    <name evidence="2" type="ORF">IW245_004965</name>
</gene>
<comment type="caution">
    <text evidence="2">The sequence shown here is derived from an EMBL/GenBank/DDBJ whole genome shotgun (WGS) entry which is preliminary data.</text>
</comment>